<dbReference type="InterPro" id="IPR007867">
    <property type="entry name" value="GMC_OxRtase_C"/>
</dbReference>
<feature type="domain" description="Glucose-methanol-choline oxidoreductase N-terminal" evidence="10">
    <location>
        <begin position="94"/>
        <end position="117"/>
    </location>
</feature>
<feature type="binding site" evidence="8">
    <location>
        <position position="243"/>
    </location>
    <ligand>
        <name>FAD</name>
        <dbReference type="ChEBI" id="CHEBI:57692"/>
    </ligand>
</feature>
<dbReference type="SUPFAM" id="SSF51905">
    <property type="entry name" value="FAD/NAD(P)-binding domain"/>
    <property type="match status" value="1"/>
</dbReference>
<keyword evidence="3 9" id="KW-0285">Flavoprotein</keyword>
<evidence type="ECO:0000259" key="10">
    <source>
        <dbReference type="PROSITE" id="PS00623"/>
    </source>
</evidence>
<dbReference type="PANTHER" id="PTHR11552:SF201">
    <property type="entry name" value="GLUCOSE-METHANOL-CHOLINE OXIDOREDUCTASE N-TERMINAL DOMAIN-CONTAINING PROTEIN"/>
    <property type="match status" value="1"/>
</dbReference>
<dbReference type="Gene3D" id="3.50.50.60">
    <property type="entry name" value="FAD/NAD(P)-binding domain"/>
    <property type="match status" value="1"/>
</dbReference>
<feature type="active site" description="Proton acceptor" evidence="7">
    <location>
        <position position="553"/>
    </location>
</feature>
<dbReference type="Proteomes" id="UP000008370">
    <property type="component" value="Unassembled WGS sequence"/>
</dbReference>
<name>K5W1J4_PHACS</name>
<comment type="cofactor">
    <cofactor evidence="1 8">
        <name>FAD</name>
        <dbReference type="ChEBI" id="CHEBI:57692"/>
    </cofactor>
</comment>
<dbReference type="PANTHER" id="PTHR11552">
    <property type="entry name" value="GLUCOSE-METHANOL-CHOLINE GMC OXIDOREDUCTASE"/>
    <property type="match status" value="1"/>
</dbReference>
<keyword evidence="5 8" id="KW-0274">FAD</keyword>
<comment type="similarity">
    <text evidence="2 9">Belongs to the GMC oxidoreductase family.</text>
</comment>
<evidence type="ECO:0000313" key="11">
    <source>
        <dbReference type="EMBL" id="EKM52980.1"/>
    </source>
</evidence>
<feature type="binding site" evidence="8">
    <location>
        <position position="100"/>
    </location>
    <ligand>
        <name>FAD</name>
        <dbReference type="ChEBI" id="CHEBI:57692"/>
    </ligand>
</feature>
<evidence type="ECO:0000313" key="12">
    <source>
        <dbReference type="Proteomes" id="UP000008370"/>
    </source>
</evidence>
<feature type="active site" description="Proton donor" evidence="7">
    <location>
        <position position="514"/>
    </location>
</feature>
<dbReference type="OrthoDB" id="269227at2759"/>
<dbReference type="SUPFAM" id="SSF54373">
    <property type="entry name" value="FAD-linked reductases, C-terminal domain"/>
    <property type="match status" value="1"/>
</dbReference>
<evidence type="ECO:0000256" key="6">
    <source>
        <dbReference type="ARBA" id="ARBA00023002"/>
    </source>
</evidence>
<dbReference type="GeneID" id="18908721"/>
<reference evidence="11 12" key="1">
    <citation type="journal article" date="2012" name="BMC Genomics">
        <title>Comparative genomics of the white-rot fungi, Phanerochaete carnosa and P. chrysosporium, to elucidate the genetic basis of the distinct wood types they colonize.</title>
        <authorList>
            <person name="Suzuki H."/>
            <person name="MacDonald J."/>
            <person name="Syed K."/>
            <person name="Salamov A."/>
            <person name="Hori C."/>
            <person name="Aerts A."/>
            <person name="Henrissat B."/>
            <person name="Wiebenga A."/>
            <person name="vanKuyk P.A."/>
            <person name="Barry K."/>
            <person name="Lindquist E."/>
            <person name="LaButti K."/>
            <person name="Lapidus A."/>
            <person name="Lucas S."/>
            <person name="Coutinho P."/>
            <person name="Gong Y."/>
            <person name="Samejima M."/>
            <person name="Mahadevan R."/>
            <person name="Abou-Zaid M."/>
            <person name="de Vries R.P."/>
            <person name="Igarashi K."/>
            <person name="Yadav J.S."/>
            <person name="Grigoriev I.V."/>
            <person name="Master E.R."/>
        </authorList>
    </citation>
    <scope>NUCLEOTIDE SEQUENCE [LARGE SCALE GENOMIC DNA]</scope>
    <source>
        <strain evidence="11 12">HHB-10118-sp</strain>
    </source>
</reference>
<dbReference type="InterPro" id="IPR000172">
    <property type="entry name" value="GMC_OxRdtase_N"/>
</dbReference>
<keyword evidence="6" id="KW-0560">Oxidoreductase</keyword>
<protein>
    <recommendedName>
        <fullName evidence="10">Glucose-methanol-choline oxidoreductase N-terminal domain-containing protein</fullName>
    </recommendedName>
</protein>
<dbReference type="Pfam" id="PF05199">
    <property type="entry name" value="GMC_oxred_C"/>
    <property type="match status" value="1"/>
</dbReference>
<keyword evidence="12" id="KW-1185">Reference proteome</keyword>
<dbReference type="Gene3D" id="3.30.560.10">
    <property type="entry name" value="Glucose Oxidase, domain 3"/>
    <property type="match status" value="1"/>
</dbReference>
<dbReference type="PROSITE" id="PS00623">
    <property type="entry name" value="GMC_OXRED_1"/>
    <property type="match status" value="1"/>
</dbReference>
<dbReference type="KEGG" id="pco:PHACADRAFT_147295"/>
<accession>K5W1J4</accession>
<dbReference type="RefSeq" id="XP_007397694.1">
    <property type="nucleotide sequence ID" value="XM_007397632.1"/>
</dbReference>
<evidence type="ECO:0000256" key="2">
    <source>
        <dbReference type="ARBA" id="ARBA00010790"/>
    </source>
</evidence>
<sequence>MASQRIFTSFSDLRPEYDFVIVGAGIGGSVLANRLSEDPSVTVLVVEAGGNESENLLVQVPFLGVQLAGGPADWKYVTAAQKGMVDRTIPCARGKALGGTTCINLLLWQNGGSDLWDNWAKITKDEGWGWETAQKCFKKASHLAPPAGGRDIHGFVEPSAHGQGPVAVSAPGYPYSLDKLSIDAAEELGGTWSFNIDYNPGNNLGTSYVQSTVGNGQRSNSAHAYLYPAASRPNVDILINTQVTKLVPVSGSQPANFRNVELAHARDGPRHIVIAKKEVLLAAGVIGSPQILQLSGVGSQELLSSHGIPVLVNNPDVGSNYRDHPMASLHFEVDLADTWDPVVRSPDAINAALGLWKEKRQGLLVNGPANTFSLLRLQDSDPVFQKHPDPALGPRSAHVELVNINGFAPFGNVVPPTTGNYICVLAEVASPLSSGTVQIASPDAFDAPAIDPALLTHPFDQAAMTRAITCALTFTRSTPLKGHINGPVGPTATIDDDDASKLAFARENTYTMNHPCGSCAMAADDAPNGVVDSKLRVKSTAGLRVGPTMPSCHIQAVVYIIAERAADLIKAQYGLAK</sequence>
<proteinExistence type="inferred from homology"/>
<evidence type="ECO:0000256" key="5">
    <source>
        <dbReference type="ARBA" id="ARBA00022827"/>
    </source>
</evidence>
<dbReference type="Pfam" id="PF00732">
    <property type="entry name" value="GMC_oxred_N"/>
    <property type="match status" value="1"/>
</dbReference>
<dbReference type="AlphaFoldDB" id="K5W1J4"/>
<dbReference type="InParanoid" id="K5W1J4"/>
<dbReference type="PIRSF" id="PIRSF000137">
    <property type="entry name" value="Alcohol_oxidase"/>
    <property type="match status" value="1"/>
</dbReference>
<dbReference type="STRING" id="650164.K5W1J4"/>
<dbReference type="EMBL" id="JH930474">
    <property type="protein sequence ID" value="EKM52980.1"/>
    <property type="molecule type" value="Genomic_DNA"/>
</dbReference>
<dbReference type="InterPro" id="IPR012132">
    <property type="entry name" value="GMC_OxRdtase"/>
</dbReference>
<organism evidence="11 12">
    <name type="scientific">Phanerochaete carnosa (strain HHB-10118-sp)</name>
    <name type="common">White-rot fungus</name>
    <name type="synonym">Peniophora carnosa</name>
    <dbReference type="NCBI Taxonomy" id="650164"/>
    <lineage>
        <taxon>Eukaryota</taxon>
        <taxon>Fungi</taxon>
        <taxon>Dikarya</taxon>
        <taxon>Basidiomycota</taxon>
        <taxon>Agaricomycotina</taxon>
        <taxon>Agaricomycetes</taxon>
        <taxon>Polyporales</taxon>
        <taxon>Phanerochaetaceae</taxon>
        <taxon>Phanerochaete</taxon>
    </lineage>
</organism>
<evidence type="ECO:0000256" key="4">
    <source>
        <dbReference type="ARBA" id="ARBA00022729"/>
    </source>
</evidence>
<dbReference type="GO" id="GO:0016614">
    <property type="term" value="F:oxidoreductase activity, acting on CH-OH group of donors"/>
    <property type="evidence" value="ECO:0007669"/>
    <property type="project" value="InterPro"/>
</dbReference>
<evidence type="ECO:0000256" key="7">
    <source>
        <dbReference type="PIRSR" id="PIRSR000137-1"/>
    </source>
</evidence>
<evidence type="ECO:0000256" key="3">
    <source>
        <dbReference type="ARBA" id="ARBA00022630"/>
    </source>
</evidence>
<evidence type="ECO:0000256" key="1">
    <source>
        <dbReference type="ARBA" id="ARBA00001974"/>
    </source>
</evidence>
<dbReference type="HOGENOM" id="CLU_002865_6_3_1"/>
<dbReference type="InterPro" id="IPR036188">
    <property type="entry name" value="FAD/NAD-bd_sf"/>
</dbReference>
<evidence type="ECO:0000256" key="9">
    <source>
        <dbReference type="RuleBase" id="RU003968"/>
    </source>
</evidence>
<keyword evidence="4" id="KW-0732">Signal</keyword>
<dbReference type="GO" id="GO:0050660">
    <property type="term" value="F:flavin adenine dinucleotide binding"/>
    <property type="evidence" value="ECO:0007669"/>
    <property type="project" value="InterPro"/>
</dbReference>
<gene>
    <name evidence="11" type="ORF">PHACADRAFT_147295</name>
</gene>
<evidence type="ECO:0000256" key="8">
    <source>
        <dbReference type="PIRSR" id="PIRSR000137-2"/>
    </source>
</evidence>